<comment type="caution">
    <text evidence="1">The sequence shown here is derived from an EMBL/GenBank/DDBJ whole genome shotgun (WGS) entry which is preliminary data.</text>
</comment>
<evidence type="ECO:0000313" key="2">
    <source>
        <dbReference type="Proteomes" id="UP001157138"/>
    </source>
</evidence>
<accession>A0ABQ6EVT5</accession>
<proteinExistence type="predicted"/>
<organism evidence="1 2">
    <name type="scientific">Vibrio zhanjiangensis</name>
    <dbReference type="NCBI Taxonomy" id="1046128"/>
    <lineage>
        <taxon>Bacteria</taxon>
        <taxon>Pseudomonadati</taxon>
        <taxon>Pseudomonadota</taxon>
        <taxon>Gammaproteobacteria</taxon>
        <taxon>Vibrionales</taxon>
        <taxon>Vibrionaceae</taxon>
        <taxon>Vibrio</taxon>
    </lineage>
</organism>
<evidence type="ECO:0008006" key="3">
    <source>
        <dbReference type="Google" id="ProtNLM"/>
    </source>
</evidence>
<dbReference type="Proteomes" id="UP001157138">
    <property type="component" value="Unassembled WGS sequence"/>
</dbReference>
<dbReference type="RefSeq" id="WP_284190589.1">
    <property type="nucleotide sequence ID" value="NZ_BSPW01000010.1"/>
</dbReference>
<evidence type="ECO:0000313" key="1">
    <source>
        <dbReference type="EMBL" id="GLT16665.1"/>
    </source>
</evidence>
<reference evidence="2" key="1">
    <citation type="journal article" date="2019" name="Int. J. Syst. Evol. Microbiol.">
        <title>The Global Catalogue of Microorganisms (GCM) 10K type strain sequencing project: providing services to taxonomists for standard genome sequencing and annotation.</title>
        <authorList>
            <consortium name="The Broad Institute Genomics Platform"/>
            <consortium name="The Broad Institute Genome Sequencing Center for Infectious Disease"/>
            <person name="Wu L."/>
            <person name="Ma J."/>
        </authorList>
    </citation>
    <scope>NUCLEOTIDE SEQUENCE [LARGE SCALE GENOMIC DNA]</scope>
    <source>
        <strain evidence="2">NBRC 108723</strain>
    </source>
</reference>
<protein>
    <recommendedName>
        <fullName evidence="3">Nucleoside phosphorylase domain-containing protein</fullName>
    </recommendedName>
</protein>
<dbReference type="EMBL" id="BSPW01000010">
    <property type="protein sequence ID" value="GLT16665.1"/>
    <property type="molecule type" value="Genomic_DNA"/>
</dbReference>
<gene>
    <name evidence="1" type="ORF">GCM10007938_04410</name>
</gene>
<name>A0ABQ6EVT5_9VIBR</name>
<keyword evidence="2" id="KW-1185">Reference proteome</keyword>
<sequence length="515" mass="57127">MKLSTKQPSSASFEQQNLSKLSSSFNVKRVHNLSDEICSRIIRRQLPTLLKLEIRQAGDRMNAIRAGFIDKNPYNSNQNSNIVRTLTAIQNPSQYISGTDKNSIGSGKVFSLGQLSLQKIETPNANVSSIDESRMAKPVLQQLPINLPSTSVEHTVNVEAYLANRLPSGLMDVIRKSGAEFFLFNASDQDIATHYKGKGFDTCYKISSPTSTRFYLLTNHHTKDNKVVVSGIGSYTRLEHQLLQFHFAGIDVGPKITSIGNIDELKSTSLMELKDQLNNIQADEKILYIGARWKVMEAIANQIFHLSGENEGQGYRELNPHHHKIGPFIFDSAILNRNNKTIAVAALRMPNGELSYDAVKAFADCGFSKIVMCGAGGRIAGDAQLGDYLHLNRSYYKDSIIDLSTHQILMPNHFSHINTTACSNITVNSPLIETQPWLSQQQANQVGSVDVETAHIFRAINDSPHPLKVISGMFISDVVGQHPLEDKISGNGADKYIDDFVKVTWETLLQIEGLQ</sequence>